<feature type="domain" description="Nudix hydrolase" evidence="4">
    <location>
        <begin position="18"/>
        <end position="153"/>
    </location>
</feature>
<dbReference type="PROSITE" id="PS51462">
    <property type="entry name" value="NUDIX"/>
    <property type="match status" value="1"/>
</dbReference>
<dbReference type="InterPro" id="IPR015797">
    <property type="entry name" value="NUDIX_hydrolase-like_dom_sf"/>
</dbReference>
<dbReference type="PANTHER" id="PTHR43046">
    <property type="entry name" value="GDP-MANNOSE MANNOSYL HYDROLASE"/>
    <property type="match status" value="1"/>
</dbReference>
<dbReference type="Proteomes" id="UP001219957">
    <property type="component" value="Chromosome"/>
</dbReference>
<accession>A0ABY8AVX8</accession>
<comment type="cofactor">
    <cofactor evidence="1">
        <name>Mg(2+)</name>
        <dbReference type="ChEBI" id="CHEBI:18420"/>
    </cofactor>
</comment>
<evidence type="ECO:0000313" key="5">
    <source>
        <dbReference type="EMBL" id="WED54054.1"/>
    </source>
</evidence>
<evidence type="ECO:0000256" key="2">
    <source>
        <dbReference type="ARBA" id="ARBA00022801"/>
    </source>
</evidence>
<dbReference type="CDD" id="cd04677">
    <property type="entry name" value="NUDIX_Hydrolase"/>
    <property type="match status" value="1"/>
</dbReference>
<keyword evidence="6" id="KW-1185">Reference proteome</keyword>
<evidence type="ECO:0000259" key="4">
    <source>
        <dbReference type="PROSITE" id="PS51462"/>
    </source>
</evidence>
<evidence type="ECO:0000256" key="3">
    <source>
        <dbReference type="RuleBase" id="RU003476"/>
    </source>
</evidence>
<comment type="similarity">
    <text evidence="3">Belongs to the Nudix hydrolase family.</text>
</comment>
<dbReference type="InterPro" id="IPR000086">
    <property type="entry name" value="NUDIX_hydrolase_dom"/>
</dbReference>
<dbReference type="GO" id="GO:0016787">
    <property type="term" value="F:hydrolase activity"/>
    <property type="evidence" value="ECO:0007669"/>
    <property type="project" value="UniProtKB-KW"/>
</dbReference>
<evidence type="ECO:0000256" key="1">
    <source>
        <dbReference type="ARBA" id="ARBA00001946"/>
    </source>
</evidence>
<gene>
    <name evidence="5" type="ORF">OE059_08295</name>
</gene>
<reference evidence="5 6" key="1">
    <citation type="submission" date="2022-10" db="EMBL/GenBank/DDBJ databases">
        <title>Complete genome sequence of Exiguobacterium profundum TSS-3 isolated from an extremely saline-alkaline spring located in Ixtapa, Chiapas-Mexico.</title>
        <authorList>
            <person name="Rincon-Rosales R."/>
            <person name="Rogel M.A."/>
            <person name="Rincon-Molina C.I."/>
            <person name="Guerrero G."/>
            <person name="Manzano-Gomez L.A."/>
            <person name="Lopez-Lopez A."/>
            <person name="Rincon Molina F.A."/>
            <person name="Martinez-Romero E."/>
        </authorList>
    </citation>
    <scope>NUCLEOTIDE SEQUENCE [LARGE SCALE GENOMIC DNA]</scope>
    <source>
        <strain evidence="5 6">TSS-3</strain>
    </source>
</reference>
<dbReference type="InterPro" id="IPR020084">
    <property type="entry name" value="NUDIX_hydrolase_CS"/>
</dbReference>
<protein>
    <submittedName>
        <fullName evidence="5">NUDIX hydrolase</fullName>
    </submittedName>
</protein>
<dbReference type="RefSeq" id="WP_214731096.1">
    <property type="nucleotide sequence ID" value="NZ_CP109617.1"/>
</dbReference>
<organism evidence="5 6">
    <name type="scientific">Exiguobacterium profundum</name>
    <dbReference type="NCBI Taxonomy" id="307643"/>
    <lineage>
        <taxon>Bacteria</taxon>
        <taxon>Bacillati</taxon>
        <taxon>Bacillota</taxon>
        <taxon>Bacilli</taxon>
        <taxon>Bacillales</taxon>
        <taxon>Bacillales Family XII. Incertae Sedis</taxon>
        <taxon>Exiguobacterium</taxon>
    </lineage>
</organism>
<dbReference type="PANTHER" id="PTHR43046:SF2">
    <property type="entry name" value="8-OXO-DGTP DIPHOSPHATASE-RELATED"/>
    <property type="match status" value="1"/>
</dbReference>
<dbReference type="PROSITE" id="PS00893">
    <property type="entry name" value="NUDIX_BOX"/>
    <property type="match status" value="1"/>
</dbReference>
<evidence type="ECO:0000313" key="6">
    <source>
        <dbReference type="Proteomes" id="UP001219957"/>
    </source>
</evidence>
<proteinExistence type="inferred from homology"/>
<dbReference type="Pfam" id="PF00293">
    <property type="entry name" value="NUDIX"/>
    <property type="match status" value="1"/>
</dbReference>
<dbReference type="SUPFAM" id="SSF55811">
    <property type="entry name" value="Nudix"/>
    <property type="match status" value="1"/>
</dbReference>
<dbReference type="EMBL" id="CP109617">
    <property type="protein sequence ID" value="WED54054.1"/>
    <property type="molecule type" value="Genomic_DNA"/>
</dbReference>
<name>A0ABY8AVX8_9BACL</name>
<dbReference type="PRINTS" id="PR00502">
    <property type="entry name" value="NUDIXFAMILY"/>
</dbReference>
<dbReference type="Gene3D" id="3.90.79.10">
    <property type="entry name" value="Nucleoside Triphosphate Pyrophosphohydrolase"/>
    <property type="match status" value="1"/>
</dbReference>
<keyword evidence="2 3" id="KW-0378">Hydrolase</keyword>
<dbReference type="InterPro" id="IPR020476">
    <property type="entry name" value="Nudix_hydrolase"/>
</dbReference>
<sequence>MNKLKNYIHSMRELIGNRPFIMVGAAVAVQNDNQEFLFQLRKDTKEWGLPGGAMEPGETIEQTAQRELYEETGLSSNQLTLISVFSGPDFFFEYPNGDQVHNVTHLFITDTVTGTLCLNDDEGIDLKYFSLQNLPENMDARAKLILSSPSMKEVTI</sequence>